<dbReference type="InterPro" id="IPR013078">
    <property type="entry name" value="His_Pase_superF_clade-1"/>
</dbReference>
<sequence>MNALPLRPELPLGSHKKVIYFCRHAEAIHNVKERQAVEAARLAGETDTERARRAVLQADASLRDAPLSSDGTLQARTSGQALRSLFAASTPSPTKGGGGLQRNTSTTTSPSSSLTQQQQRAPFKSPDVVLVSPLRRALMTATELFYDPHSTEEPPLFLAIEALREKRTGLACDERSYVAELQAEFPHVDFSDVARGLPVVPAGEDNAAVRARGAAFLKDRLAAVPGQYLAVVSHKGWLRELRQTLKAMSEAGSMRADFDVAEWDKTLFGNSEVRVAAFRWQDGELASVVSRSIDNAKLASAAMMGDGFEFAVGPPNTGFSIFLADRTTKVHFISLAEGQHHVAIRQSLRDLEVSGGDGAPVESVLERGPNQAAADHPLYDARLTAKGAQQAAKLRKMLSMRPSGGRPFTAFDLVLVSPLTRACETAKIVFGTSPGTYGGEVIRPPRIVVREECRERFGHLVCDGRRTVTELRSEFPAFDFSEMMANADEWYTDTRETGVEIRERSLRLLEMLAARPERCVAVVTHAEFLRHLFGQFTHTLHEQDRSLLERKSVNCELRSVVLCSHGKAEHRQFSEQPSSTVRVPSSSSMGSLLNYFNEEGEEYE</sequence>
<reference evidence="2" key="1">
    <citation type="submission" date="2021-01" db="EMBL/GenBank/DDBJ databases">
        <authorList>
            <person name="Corre E."/>
            <person name="Pelletier E."/>
            <person name="Niang G."/>
            <person name="Scheremetjew M."/>
            <person name="Finn R."/>
            <person name="Kale V."/>
            <person name="Holt S."/>
            <person name="Cochrane G."/>
            <person name="Meng A."/>
            <person name="Brown T."/>
            <person name="Cohen L."/>
        </authorList>
    </citation>
    <scope>NUCLEOTIDE SEQUENCE</scope>
    <source>
        <strain evidence="2">CCMP127</strain>
    </source>
</reference>
<dbReference type="GO" id="GO:0016791">
    <property type="term" value="F:phosphatase activity"/>
    <property type="evidence" value="ECO:0007669"/>
    <property type="project" value="TreeGrafter"/>
</dbReference>
<proteinExistence type="predicted"/>
<feature type="region of interest" description="Disordered" evidence="1">
    <location>
        <begin position="87"/>
        <end position="126"/>
    </location>
</feature>
<protein>
    <submittedName>
        <fullName evidence="2">Uncharacterized protein</fullName>
    </submittedName>
</protein>
<dbReference type="CDD" id="cd07067">
    <property type="entry name" value="HP_PGM_like"/>
    <property type="match status" value="1"/>
</dbReference>
<evidence type="ECO:0000313" key="2">
    <source>
        <dbReference type="EMBL" id="CAE0408780.1"/>
    </source>
</evidence>
<gene>
    <name evidence="2" type="ORF">ACOF00016_LOCUS6490</name>
</gene>
<accession>A0A7S3P5N3</accession>
<dbReference type="Pfam" id="PF00300">
    <property type="entry name" value="His_Phos_1"/>
    <property type="match status" value="2"/>
</dbReference>
<dbReference type="SUPFAM" id="SSF53254">
    <property type="entry name" value="Phosphoglycerate mutase-like"/>
    <property type="match status" value="2"/>
</dbReference>
<dbReference type="AlphaFoldDB" id="A0A7S3P5N3"/>
<dbReference type="Gene3D" id="3.40.50.1240">
    <property type="entry name" value="Phosphoglycerate mutase-like"/>
    <property type="match status" value="2"/>
</dbReference>
<dbReference type="PANTHER" id="PTHR48100">
    <property type="entry name" value="BROAD-SPECIFICITY PHOSPHATASE YOR283W-RELATED"/>
    <property type="match status" value="1"/>
</dbReference>
<dbReference type="PANTHER" id="PTHR48100:SF44">
    <property type="entry name" value="PHOSPHATASE C1620.13-RELATED"/>
    <property type="match status" value="1"/>
</dbReference>
<dbReference type="GO" id="GO:0005737">
    <property type="term" value="C:cytoplasm"/>
    <property type="evidence" value="ECO:0007669"/>
    <property type="project" value="TreeGrafter"/>
</dbReference>
<dbReference type="SMART" id="SM00855">
    <property type="entry name" value="PGAM"/>
    <property type="match status" value="2"/>
</dbReference>
<evidence type="ECO:0000256" key="1">
    <source>
        <dbReference type="SAM" id="MobiDB-lite"/>
    </source>
</evidence>
<dbReference type="InterPro" id="IPR029033">
    <property type="entry name" value="His_PPase_superfam"/>
</dbReference>
<organism evidence="2">
    <name type="scientific">Amphora coffeiformis</name>
    <dbReference type="NCBI Taxonomy" id="265554"/>
    <lineage>
        <taxon>Eukaryota</taxon>
        <taxon>Sar</taxon>
        <taxon>Stramenopiles</taxon>
        <taxon>Ochrophyta</taxon>
        <taxon>Bacillariophyta</taxon>
        <taxon>Bacillariophyceae</taxon>
        <taxon>Bacillariophycidae</taxon>
        <taxon>Thalassiophysales</taxon>
        <taxon>Catenulaceae</taxon>
        <taxon>Amphora</taxon>
    </lineage>
</organism>
<dbReference type="InterPro" id="IPR050275">
    <property type="entry name" value="PGM_Phosphatase"/>
</dbReference>
<name>A0A7S3P5N3_9STRA</name>
<dbReference type="EMBL" id="HBIM01007614">
    <property type="protein sequence ID" value="CAE0408780.1"/>
    <property type="molecule type" value="Transcribed_RNA"/>
</dbReference>
<feature type="compositionally biased region" description="Low complexity" evidence="1">
    <location>
        <begin position="101"/>
        <end position="119"/>
    </location>
</feature>